<feature type="signal peptide" evidence="1">
    <location>
        <begin position="1"/>
        <end position="31"/>
    </location>
</feature>
<keyword evidence="3" id="KW-1185">Reference proteome</keyword>
<comment type="caution">
    <text evidence="2">The sequence shown here is derived from an EMBL/GenBank/DDBJ whole genome shotgun (WGS) entry which is preliminary data.</text>
</comment>
<sequence>MFPNSVPMGRVARICALALALVLPFAPSAGSAQEALARAPEQSTAAEEATSARIVLVEWRIKKGREEEFLEYWSTRATIADRSGLIGEFLSRVADRKQYPWMVWDLDRRWTTFVNVGFWRDGADFQEQIGRFIDNSKPPQAFEAAKRRRVFIAPERWRIGSTPFLAADHPSVR</sequence>
<protein>
    <recommendedName>
        <fullName evidence="4">ABM domain-containing protein</fullName>
    </recommendedName>
</protein>
<dbReference type="SUPFAM" id="SSF54909">
    <property type="entry name" value="Dimeric alpha+beta barrel"/>
    <property type="match status" value="1"/>
</dbReference>
<feature type="chain" id="PRO_5016736764" description="ABM domain-containing protein" evidence="1">
    <location>
        <begin position="32"/>
        <end position="173"/>
    </location>
</feature>
<dbReference type="EMBL" id="QQBB01000001">
    <property type="protein sequence ID" value="RDI62298.1"/>
    <property type="molecule type" value="Genomic_DNA"/>
</dbReference>
<organism evidence="2 3">
    <name type="scientific">Microvirga subterranea</name>
    <dbReference type="NCBI Taxonomy" id="186651"/>
    <lineage>
        <taxon>Bacteria</taxon>
        <taxon>Pseudomonadati</taxon>
        <taxon>Pseudomonadota</taxon>
        <taxon>Alphaproteobacteria</taxon>
        <taxon>Hyphomicrobiales</taxon>
        <taxon>Methylobacteriaceae</taxon>
        <taxon>Microvirga</taxon>
    </lineage>
</organism>
<dbReference type="InterPro" id="IPR011008">
    <property type="entry name" value="Dimeric_a/b-barrel"/>
</dbReference>
<dbReference type="RefSeq" id="WP_114768429.1">
    <property type="nucleotide sequence ID" value="NZ_QQBB01000001.1"/>
</dbReference>
<keyword evidence="1" id="KW-0732">Signal</keyword>
<evidence type="ECO:0008006" key="4">
    <source>
        <dbReference type="Google" id="ProtNLM"/>
    </source>
</evidence>
<dbReference type="Proteomes" id="UP000254925">
    <property type="component" value="Unassembled WGS sequence"/>
</dbReference>
<accession>A0A370HUV8</accession>
<dbReference type="AlphaFoldDB" id="A0A370HUV8"/>
<evidence type="ECO:0000313" key="2">
    <source>
        <dbReference type="EMBL" id="RDI62298.1"/>
    </source>
</evidence>
<gene>
    <name evidence="2" type="ORF">DES45_101566</name>
</gene>
<evidence type="ECO:0000313" key="3">
    <source>
        <dbReference type="Proteomes" id="UP000254925"/>
    </source>
</evidence>
<name>A0A370HUV8_9HYPH</name>
<reference evidence="2 3" key="1">
    <citation type="submission" date="2018-07" db="EMBL/GenBank/DDBJ databases">
        <title>Genomic Encyclopedia of Type Strains, Phase IV (KMG-IV): sequencing the most valuable type-strain genomes for metagenomic binning, comparative biology and taxonomic classification.</title>
        <authorList>
            <person name="Goeker M."/>
        </authorList>
    </citation>
    <scope>NUCLEOTIDE SEQUENCE [LARGE SCALE GENOMIC DNA]</scope>
    <source>
        <strain evidence="2 3">DSM 14364</strain>
    </source>
</reference>
<dbReference type="OrthoDB" id="8019880at2"/>
<evidence type="ECO:0000256" key="1">
    <source>
        <dbReference type="SAM" id="SignalP"/>
    </source>
</evidence>
<proteinExistence type="predicted"/>